<dbReference type="AlphaFoldDB" id="A0A2Z3HGX2"/>
<reference evidence="1 2" key="1">
    <citation type="submission" date="2018-01" db="EMBL/GenBank/DDBJ databases">
        <title>G. obscuriglobus.</title>
        <authorList>
            <person name="Franke J."/>
            <person name="Blomberg W."/>
            <person name="Selmecki A."/>
        </authorList>
    </citation>
    <scope>NUCLEOTIDE SEQUENCE [LARGE SCALE GENOMIC DNA]</scope>
    <source>
        <strain evidence="1 2">DSM 5831</strain>
    </source>
</reference>
<evidence type="ECO:0000313" key="2">
    <source>
        <dbReference type="Proteomes" id="UP000245802"/>
    </source>
</evidence>
<proteinExistence type="predicted"/>
<protein>
    <submittedName>
        <fullName evidence="1">Uncharacterized protein</fullName>
    </submittedName>
</protein>
<name>A0A2Z3HGX2_9BACT</name>
<sequence length="103" mass="10616">MTTTSAKGGKLVISAEGTVNLPPTFDIIAAELRLSPSAGGTAPSPVIIVDYGNGTWKLKDETVKTAGTYDVYAVFTFKKKNPQAGDASFDVASAPITGIAVQP</sequence>
<dbReference type="EMBL" id="CP025958">
    <property type="protein sequence ID" value="AWM41044.1"/>
    <property type="molecule type" value="Genomic_DNA"/>
</dbReference>
<keyword evidence="2" id="KW-1185">Reference proteome</keyword>
<evidence type="ECO:0000313" key="1">
    <source>
        <dbReference type="EMBL" id="AWM41044.1"/>
    </source>
</evidence>
<gene>
    <name evidence="1" type="ORF">C1280_31360</name>
</gene>
<dbReference type="Proteomes" id="UP000245802">
    <property type="component" value="Chromosome"/>
</dbReference>
<dbReference type="KEGG" id="gog:C1280_31360"/>
<accession>A0A2Z3HGX2</accession>
<organism evidence="1 2">
    <name type="scientific">Gemmata obscuriglobus</name>
    <dbReference type="NCBI Taxonomy" id="114"/>
    <lineage>
        <taxon>Bacteria</taxon>
        <taxon>Pseudomonadati</taxon>
        <taxon>Planctomycetota</taxon>
        <taxon>Planctomycetia</taxon>
        <taxon>Gemmatales</taxon>
        <taxon>Gemmataceae</taxon>
        <taxon>Gemmata</taxon>
    </lineage>
</organism>
<dbReference type="RefSeq" id="WP_010044835.1">
    <property type="nucleotide sequence ID" value="NZ_CP025958.1"/>
</dbReference>